<dbReference type="eggNOG" id="COG2982">
    <property type="taxonomic scope" value="Bacteria"/>
</dbReference>
<dbReference type="EMBL" id="ANHY01000007">
    <property type="protein sequence ID" value="EKV30914.1"/>
    <property type="molecule type" value="Genomic_DNA"/>
</dbReference>
<protein>
    <submittedName>
        <fullName evidence="1">Uncharacterized protein</fullName>
    </submittedName>
</protein>
<dbReference type="InterPro" id="IPR021730">
    <property type="entry name" value="YdbH"/>
</dbReference>
<dbReference type="Proteomes" id="UP000009881">
    <property type="component" value="Unassembled WGS sequence"/>
</dbReference>
<keyword evidence="2" id="KW-1185">Reference proteome</keyword>
<comment type="caution">
    <text evidence="1">The sequence shown here is derived from an EMBL/GenBank/DDBJ whole genome shotgun (WGS) entry which is preliminary data.</text>
</comment>
<dbReference type="AlphaFoldDB" id="K9H1G9"/>
<sequence>MSRRFIITLLIVIVTLIALGAAFWRSLPAIAEHLVISRLEAQGLGPVEAEVAHVDLGGARLARLTLGDGTVAVSGATLAWRPRALAPESLTIDSLRLTGRWTAEDGLSLGPLDTLLAGAEDGEPAADGPSLPVPRIELRDARAEITLPDGTLTATARGTILRAEPGPALDLTAEVDAPGLAGRVSFQGTAAGSGATPVTGEGRVQLTAAGFTAPGVAGAINGDVSAMVAIGADTVTVTAEDPVSLTLRDLAPALAAPLADVLPAGAAADAPVRITLSGPDGRAPVFTVSGLGDPASLAVASDGLRLAAETGEARAAASAAGSLRLEDGLPTAALHDLAAEASGLVVGGVPVAGTLANGNATLSAAGIAAEGDIALSTGAAVVGDIAAQAAALDARLRLSTQADGTGALYAERGTLRVEGLRPAPDLAVTAPVVLTLTETEAPLVRLSPLEDSDGLRADIQAAFADPELRLRRTTGNGARLIRAAFDRLAVEAVARLPDGTPPEVTAMDLEGSGGLLAVDAISVTGATLDAALGPDGPRLSVSGRMTALPGEPAALAERSPLRPYRLSLTASPTAESGTPERFALEVDLRDAAQTRLASATGWADLAEGTGRLRLDMPRQVFDPKALRPEHLHGALGTFASGVTGAVAAEGTLAWGPEGLDPDLNLMLRDLSLSQGFVTLRRINGVIRLTSLDPLRTPLGQTVSVAAVEAGLPLTDVTADFQLDGDRLHIDSARATLADGTLTADPASLPLDLANGTMTLRVRDMRLAPLVNLLDIEGLNAAGALGGEIPLRFAGGDVVIDNAVLRSQGPDRVAYAPEAPPDALSGGGQSVDMVMEALEDFRYNTLRVTVDGRASGQLTVTLHISGHNPAFYDGYPVEFNLSVSGALAEAVQAGLQGYQVPDRIRERMMNFQNGQ</sequence>
<evidence type="ECO:0000313" key="2">
    <source>
        <dbReference type="Proteomes" id="UP000009881"/>
    </source>
</evidence>
<dbReference type="Pfam" id="PF11739">
    <property type="entry name" value="YdbH-like"/>
    <property type="match status" value="1"/>
</dbReference>
<evidence type="ECO:0000313" key="1">
    <source>
        <dbReference type="EMBL" id="EKV30914.1"/>
    </source>
</evidence>
<accession>K9H1G9</accession>
<organism evidence="1 2">
    <name type="scientific">Caenispirillum salinarum AK4</name>
    <dbReference type="NCBI Taxonomy" id="1238182"/>
    <lineage>
        <taxon>Bacteria</taxon>
        <taxon>Pseudomonadati</taxon>
        <taxon>Pseudomonadota</taxon>
        <taxon>Alphaproteobacteria</taxon>
        <taxon>Rhodospirillales</taxon>
        <taxon>Novispirillaceae</taxon>
        <taxon>Caenispirillum</taxon>
    </lineage>
</organism>
<gene>
    <name evidence="1" type="ORF">C882_4251</name>
</gene>
<reference evidence="1 2" key="1">
    <citation type="journal article" date="2013" name="Genome Announc.">
        <title>Draft Genome Sequence of an Alphaproteobacterium, Caenispirillum salinarum AK4(T), Isolated from a Solar Saltern.</title>
        <authorList>
            <person name="Khatri I."/>
            <person name="Singh A."/>
            <person name="Korpole S."/>
            <person name="Pinnaka A.K."/>
            <person name="Subramanian S."/>
        </authorList>
    </citation>
    <scope>NUCLEOTIDE SEQUENCE [LARGE SCALE GENOMIC DNA]</scope>
    <source>
        <strain evidence="1 2">AK4</strain>
    </source>
</reference>
<proteinExistence type="predicted"/>
<dbReference type="OrthoDB" id="8446194at2"/>
<dbReference type="RefSeq" id="WP_009540359.1">
    <property type="nucleotide sequence ID" value="NZ_ANHY01000007.1"/>
</dbReference>
<dbReference type="STRING" id="1238182.C882_4251"/>
<name>K9H1G9_9PROT</name>